<dbReference type="InterPro" id="IPR010642">
    <property type="entry name" value="Invasion_prot_B"/>
</dbReference>
<name>A0ABX2TAM6_9PROT</name>
<proteinExistence type="predicted"/>
<evidence type="ECO:0008006" key="4">
    <source>
        <dbReference type="Google" id="ProtNLM"/>
    </source>
</evidence>
<dbReference type="EMBL" id="JABFDB010000006">
    <property type="protein sequence ID" value="NYZ20302.1"/>
    <property type="molecule type" value="Genomic_DNA"/>
</dbReference>
<evidence type="ECO:0000256" key="1">
    <source>
        <dbReference type="SAM" id="SignalP"/>
    </source>
</evidence>
<feature type="chain" id="PRO_5046443538" description="Invasion associated locus B family protein" evidence="1">
    <location>
        <begin position="28"/>
        <end position="176"/>
    </location>
</feature>
<evidence type="ECO:0000313" key="2">
    <source>
        <dbReference type="EMBL" id="NYZ20302.1"/>
    </source>
</evidence>
<dbReference type="Proteomes" id="UP000584642">
    <property type="component" value="Unassembled WGS sequence"/>
</dbReference>
<reference evidence="2 3" key="1">
    <citation type="submission" date="2020-05" db="EMBL/GenBank/DDBJ databases">
        <title>Azospirillum oleiclasticum sp. nov, a nitrogen-fixing and heavy crude oil-emulsifying bacterium isolated from the crude oil of Yumen Oilfield.</title>
        <authorList>
            <person name="Wu D."/>
            <person name="Cai M."/>
            <person name="Zhang X."/>
        </authorList>
    </citation>
    <scope>NUCLEOTIDE SEQUENCE [LARGE SCALE GENOMIC DNA]</scope>
    <source>
        <strain evidence="2 3">ROY-1-1-2</strain>
    </source>
</reference>
<accession>A0ABX2TAM6</accession>
<keyword evidence="1" id="KW-0732">Signal</keyword>
<dbReference type="Gene3D" id="2.60.40.1880">
    <property type="entry name" value="Invasion associated locus B (IalB) protein"/>
    <property type="match status" value="1"/>
</dbReference>
<dbReference type="Pfam" id="PF06776">
    <property type="entry name" value="IalB"/>
    <property type="match status" value="1"/>
</dbReference>
<feature type="signal peptide" evidence="1">
    <location>
        <begin position="1"/>
        <end position="27"/>
    </location>
</feature>
<sequence length="176" mass="18763">MMPHSTIRRLAVAAAVTATVSVGAAAAADPKVLGSFKDWNAFSFEESGNTVCYASSQPKRKEPAAAKRGDIYVLITHRPAEKTFDVVSFMMGYPLKKGVDAAVTIDGKAYSLFTDGESAWARDTETDRALVQAMKAGRSMTIKGTSQRGTTTTDTYSLSGVSDAYEAMGTACNVKR</sequence>
<protein>
    <recommendedName>
        <fullName evidence="4">Invasion associated locus B family protein</fullName>
    </recommendedName>
</protein>
<gene>
    <name evidence="2" type="ORF">HND93_11310</name>
</gene>
<organism evidence="2 3">
    <name type="scientific">Azospirillum oleiclasticum</name>
    <dbReference type="NCBI Taxonomy" id="2735135"/>
    <lineage>
        <taxon>Bacteria</taxon>
        <taxon>Pseudomonadati</taxon>
        <taxon>Pseudomonadota</taxon>
        <taxon>Alphaproteobacteria</taxon>
        <taxon>Rhodospirillales</taxon>
        <taxon>Azospirillaceae</taxon>
        <taxon>Azospirillum</taxon>
    </lineage>
</organism>
<keyword evidence="3" id="KW-1185">Reference proteome</keyword>
<evidence type="ECO:0000313" key="3">
    <source>
        <dbReference type="Proteomes" id="UP000584642"/>
    </source>
</evidence>
<comment type="caution">
    <text evidence="2">The sequence shown here is derived from an EMBL/GenBank/DDBJ whole genome shotgun (WGS) entry which is preliminary data.</text>
</comment>
<dbReference type="InterPro" id="IPR038696">
    <property type="entry name" value="IalB_sf"/>
</dbReference>